<protein>
    <submittedName>
        <fullName evidence="1">Phage tail protein I</fullName>
    </submittedName>
</protein>
<reference evidence="1 2" key="1">
    <citation type="submission" date="2019-04" db="EMBL/GenBank/DDBJ databases">
        <title>Phreatobacter aquaticus sp. nov.</title>
        <authorList>
            <person name="Choi A."/>
        </authorList>
    </citation>
    <scope>NUCLEOTIDE SEQUENCE [LARGE SCALE GENOMIC DNA]</scope>
    <source>
        <strain evidence="1 2">KCTC 52518</strain>
    </source>
</reference>
<name>A0A4D7B3A9_9HYPH</name>
<dbReference type="InterPro" id="IPR006521">
    <property type="entry name" value="Tail_protein_I"/>
</dbReference>
<dbReference type="OrthoDB" id="90759at2"/>
<gene>
    <name evidence="1" type="ORF">E8M01_15755</name>
</gene>
<organism evidence="1 2">
    <name type="scientific">Phreatobacter stygius</name>
    <dbReference type="NCBI Taxonomy" id="1940610"/>
    <lineage>
        <taxon>Bacteria</taxon>
        <taxon>Pseudomonadati</taxon>
        <taxon>Pseudomonadota</taxon>
        <taxon>Alphaproteobacteria</taxon>
        <taxon>Hyphomicrobiales</taxon>
        <taxon>Phreatobacteraceae</taxon>
        <taxon>Phreatobacter</taxon>
    </lineage>
</organism>
<dbReference type="KEGG" id="pstg:E8M01_15755"/>
<dbReference type="Proteomes" id="UP000298781">
    <property type="component" value="Chromosome"/>
</dbReference>
<dbReference type="NCBIfam" id="TIGR01634">
    <property type="entry name" value="tail_P2_I"/>
    <property type="match status" value="1"/>
</dbReference>
<evidence type="ECO:0000313" key="1">
    <source>
        <dbReference type="EMBL" id="QCI65533.1"/>
    </source>
</evidence>
<keyword evidence="2" id="KW-1185">Reference proteome</keyword>
<accession>A0A4D7B3A9</accession>
<evidence type="ECO:0000313" key="2">
    <source>
        <dbReference type="Proteomes" id="UP000298781"/>
    </source>
</evidence>
<proteinExistence type="predicted"/>
<dbReference type="AlphaFoldDB" id="A0A4D7B3A9"/>
<dbReference type="EMBL" id="CP039690">
    <property type="protein sequence ID" value="QCI65533.1"/>
    <property type="molecule type" value="Genomic_DNA"/>
</dbReference>
<dbReference type="Pfam" id="PF09684">
    <property type="entry name" value="Tail_P2_I"/>
    <property type="match status" value="1"/>
</dbReference>
<sequence>MADGFAFADHLLPRNATTPERALASLKGRAFDLAFPIDTLWNPWTCPERLLPYLAWALSVDIWYEDWPLDRKRWVCAQSLALHRQKGTLEGIRRYVQLAGGELVRAVVPPAKFYVSAGLTLAERLEFMKRLPEIRIRTRSDRERAGRRLICGPLMGSIRSFLSDAGNRIPAFPLPSRAPLLFGRRASLHDQGTVTPLQIETVATDTGQPVHGAERYLIPGRGRGGYFLGAGHRYARYFTKPVQASRIVSVSFAAASLDGYDRLTSATEGLSPVSIVPETVHELGRGGKSLFSGVIPTGRYLVPSRAALTIYDSIRLHDPRRSIARTGAIAFMGKARLGIAPRTAELAVAVLGRRHRWTFGRYVQGYLVRSDQTKLARVLDAIRTAKSARDTILVDTEVYRPPIFGGDLYFGAFRFGQPVRG</sequence>
<dbReference type="RefSeq" id="WP_136960979.1">
    <property type="nucleotide sequence ID" value="NZ_CP039690.1"/>
</dbReference>